<keyword evidence="1" id="KW-0489">Methyltransferase</keyword>
<protein>
    <recommendedName>
        <fullName evidence="5">Histone-lysine N-methyltransferase SET5</fullName>
    </recommendedName>
    <alternativeName>
        <fullName evidence="4">SET domain-containing protein 5</fullName>
    </alternativeName>
</protein>
<reference evidence="8" key="1">
    <citation type="submission" date="2014-09" db="EMBL/GenBank/DDBJ databases">
        <title>Genome sequence of the luminous mushroom Mycena chlorophos for searching fungal bioluminescence genes.</title>
        <authorList>
            <person name="Tanaka Y."/>
            <person name="Kasuga D."/>
            <person name="Oba Y."/>
            <person name="Hase S."/>
            <person name="Sato K."/>
            <person name="Oba Y."/>
            <person name="Sakakibara Y."/>
        </authorList>
    </citation>
    <scope>NUCLEOTIDE SEQUENCE</scope>
</reference>
<dbReference type="SMART" id="SM00317">
    <property type="entry name" value="SET"/>
    <property type="match status" value="1"/>
</dbReference>
<evidence type="ECO:0000313" key="8">
    <source>
        <dbReference type="EMBL" id="GAT60606.1"/>
    </source>
</evidence>
<sequence length="448" mass="49981">MWNKKCGRVEVGVGSKRVTGSSDASMSAPNDEQLGAAVSSLRTAHPTLGIPKLHAQLRTEYPDWAVSEKRFRKILAQLAVPADESNDHQPHPHPTSKVVDGLNLAQWTTKVEVRVFDQTKGKGLVAKEKIKEGDTIWVEDPFVIAPEWEIYDKIRVGAGCAHCTTLFAQPSDARAKCGAIGCPAAFCNTLCRKRAMERTHPIFCVGQNPSILPFLTWFRKSEWLSPHALAQCAARLIVANNNGPEALAADWAVFRACAALGMEQRSRSVNKEPQHETWRKGFDLYCAAFHRPPKTTKLAGDEKRIAAMIRKPLPEEIETALFDYEKGFLLGLGRMSLNLEAHGGLYTLHAHLNHSCNPNVSIRHLDQRKALSRITVKALADIPVGSELLITYVNPQHGFARRREELDEWGFACRCERCVEEGRDWKPPEQREPLDDLESELKAGFGVM</sequence>
<evidence type="ECO:0000256" key="2">
    <source>
        <dbReference type="ARBA" id="ARBA00022679"/>
    </source>
</evidence>
<dbReference type="PROSITE" id="PS50280">
    <property type="entry name" value="SET"/>
    <property type="match status" value="1"/>
</dbReference>
<evidence type="ECO:0000256" key="4">
    <source>
        <dbReference type="ARBA" id="ARBA00042380"/>
    </source>
</evidence>
<name>A0ABQ0MB57_MYCCL</name>
<dbReference type="Proteomes" id="UP000815677">
    <property type="component" value="Unassembled WGS sequence"/>
</dbReference>
<evidence type="ECO:0000256" key="6">
    <source>
        <dbReference type="ARBA" id="ARBA00048619"/>
    </source>
</evidence>
<dbReference type="Pfam" id="PF00856">
    <property type="entry name" value="SET"/>
    <property type="match status" value="1"/>
</dbReference>
<evidence type="ECO:0000259" key="7">
    <source>
        <dbReference type="PROSITE" id="PS50280"/>
    </source>
</evidence>
<keyword evidence="9" id="KW-1185">Reference proteome</keyword>
<evidence type="ECO:0000313" key="9">
    <source>
        <dbReference type="Proteomes" id="UP000815677"/>
    </source>
</evidence>
<dbReference type="InterPro" id="IPR046341">
    <property type="entry name" value="SET_dom_sf"/>
</dbReference>
<keyword evidence="2" id="KW-0808">Transferase</keyword>
<evidence type="ECO:0000256" key="1">
    <source>
        <dbReference type="ARBA" id="ARBA00022603"/>
    </source>
</evidence>
<evidence type="ECO:0000256" key="5">
    <source>
        <dbReference type="ARBA" id="ARBA00044528"/>
    </source>
</evidence>
<gene>
    <name evidence="8" type="ORF">MCHLO_16731</name>
</gene>
<feature type="domain" description="SET" evidence="7">
    <location>
        <begin position="109"/>
        <end position="393"/>
    </location>
</feature>
<dbReference type="Gene3D" id="6.10.140.2220">
    <property type="match status" value="1"/>
</dbReference>
<dbReference type="PANTHER" id="PTHR46402">
    <property type="entry name" value="SET AND MYND DOMAIN-CONTAINING PROTEIN 5"/>
    <property type="match status" value="1"/>
</dbReference>
<dbReference type="PANTHER" id="PTHR46402:SF2">
    <property type="entry name" value="HISTONE-LYSINE N-TRIMETHYLTRANSFERASE SMYD5"/>
    <property type="match status" value="1"/>
</dbReference>
<comment type="catalytic activity">
    <reaction evidence="6">
        <text>L-lysyl-[histone] + S-adenosyl-L-methionine = N(6)-methyl-L-lysyl-[histone] + S-adenosyl-L-homocysteine + H(+)</text>
        <dbReference type="Rhea" id="RHEA:10024"/>
        <dbReference type="Rhea" id="RHEA-COMP:9845"/>
        <dbReference type="Rhea" id="RHEA-COMP:9846"/>
        <dbReference type="ChEBI" id="CHEBI:15378"/>
        <dbReference type="ChEBI" id="CHEBI:29969"/>
        <dbReference type="ChEBI" id="CHEBI:57856"/>
        <dbReference type="ChEBI" id="CHEBI:59789"/>
        <dbReference type="ChEBI" id="CHEBI:61929"/>
    </reaction>
    <physiologicalReaction direction="left-to-right" evidence="6">
        <dbReference type="Rhea" id="RHEA:10025"/>
    </physiologicalReaction>
</comment>
<dbReference type="Gene3D" id="2.170.270.10">
    <property type="entry name" value="SET domain"/>
    <property type="match status" value="1"/>
</dbReference>
<organism evidence="8 9">
    <name type="scientific">Mycena chlorophos</name>
    <name type="common">Agaric fungus</name>
    <name type="synonym">Agaricus chlorophos</name>
    <dbReference type="NCBI Taxonomy" id="658473"/>
    <lineage>
        <taxon>Eukaryota</taxon>
        <taxon>Fungi</taxon>
        <taxon>Dikarya</taxon>
        <taxon>Basidiomycota</taxon>
        <taxon>Agaricomycotina</taxon>
        <taxon>Agaricomycetes</taxon>
        <taxon>Agaricomycetidae</taxon>
        <taxon>Agaricales</taxon>
        <taxon>Marasmiineae</taxon>
        <taxon>Mycenaceae</taxon>
        <taxon>Mycena</taxon>
    </lineage>
</organism>
<dbReference type="EMBL" id="DF849959">
    <property type="protein sequence ID" value="GAT60606.1"/>
    <property type="molecule type" value="Genomic_DNA"/>
</dbReference>
<accession>A0ABQ0MB57</accession>
<dbReference type="SUPFAM" id="SSF82199">
    <property type="entry name" value="SET domain"/>
    <property type="match status" value="1"/>
</dbReference>
<evidence type="ECO:0000256" key="3">
    <source>
        <dbReference type="ARBA" id="ARBA00022691"/>
    </source>
</evidence>
<proteinExistence type="predicted"/>
<dbReference type="CDD" id="cd20071">
    <property type="entry name" value="SET_SMYD"/>
    <property type="match status" value="1"/>
</dbReference>
<dbReference type="Gene3D" id="1.10.220.160">
    <property type="match status" value="1"/>
</dbReference>
<dbReference type="InterPro" id="IPR001214">
    <property type="entry name" value="SET_dom"/>
</dbReference>
<keyword evidence="3" id="KW-0949">S-adenosyl-L-methionine</keyword>